<dbReference type="AlphaFoldDB" id="A0AAE0XR08"/>
<evidence type="ECO:0000313" key="1">
    <source>
        <dbReference type="EMBL" id="KAK3704589.1"/>
    </source>
</evidence>
<name>A0AAE0XR08_9GAST</name>
<sequence length="78" mass="8975">MVSDNTQLFSMRQRDTIKNILKYRRIENDDICEYSRALCPPKPCWGVLGLGPIKLMISPSVILARLRDREGESRAQPN</sequence>
<comment type="caution">
    <text evidence="1">The sequence shown here is derived from an EMBL/GenBank/DDBJ whole genome shotgun (WGS) entry which is preliminary data.</text>
</comment>
<accession>A0AAE0XR08</accession>
<evidence type="ECO:0000313" key="2">
    <source>
        <dbReference type="Proteomes" id="UP001283361"/>
    </source>
</evidence>
<reference evidence="1" key="1">
    <citation type="journal article" date="2023" name="G3 (Bethesda)">
        <title>A reference genome for the long-term kleptoplast-retaining sea slug Elysia crispata morphotype clarki.</title>
        <authorList>
            <person name="Eastman K.E."/>
            <person name="Pendleton A.L."/>
            <person name="Shaikh M.A."/>
            <person name="Suttiyut T."/>
            <person name="Ogas R."/>
            <person name="Tomko P."/>
            <person name="Gavelis G."/>
            <person name="Widhalm J.R."/>
            <person name="Wisecaver J.H."/>
        </authorList>
    </citation>
    <scope>NUCLEOTIDE SEQUENCE</scope>
    <source>
        <strain evidence="1">ECLA1</strain>
    </source>
</reference>
<gene>
    <name evidence="1" type="ORF">RRG08_033629</name>
</gene>
<organism evidence="1 2">
    <name type="scientific">Elysia crispata</name>
    <name type="common">lettuce slug</name>
    <dbReference type="NCBI Taxonomy" id="231223"/>
    <lineage>
        <taxon>Eukaryota</taxon>
        <taxon>Metazoa</taxon>
        <taxon>Spiralia</taxon>
        <taxon>Lophotrochozoa</taxon>
        <taxon>Mollusca</taxon>
        <taxon>Gastropoda</taxon>
        <taxon>Heterobranchia</taxon>
        <taxon>Euthyneura</taxon>
        <taxon>Panpulmonata</taxon>
        <taxon>Sacoglossa</taxon>
        <taxon>Placobranchoidea</taxon>
        <taxon>Plakobranchidae</taxon>
        <taxon>Elysia</taxon>
    </lineage>
</organism>
<keyword evidence="2" id="KW-1185">Reference proteome</keyword>
<proteinExistence type="predicted"/>
<protein>
    <submittedName>
        <fullName evidence="1">Uncharacterized protein</fullName>
    </submittedName>
</protein>
<dbReference type="EMBL" id="JAWDGP010007794">
    <property type="protein sequence ID" value="KAK3704589.1"/>
    <property type="molecule type" value="Genomic_DNA"/>
</dbReference>
<dbReference type="Proteomes" id="UP001283361">
    <property type="component" value="Unassembled WGS sequence"/>
</dbReference>